<evidence type="ECO:0000313" key="3">
    <source>
        <dbReference type="EMBL" id="RKO85664.1"/>
    </source>
</evidence>
<organism evidence="3 4">
    <name type="scientific">Blyttiomyces helicus</name>
    <dbReference type="NCBI Taxonomy" id="388810"/>
    <lineage>
        <taxon>Eukaryota</taxon>
        <taxon>Fungi</taxon>
        <taxon>Fungi incertae sedis</taxon>
        <taxon>Chytridiomycota</taxon>
        <taxon>Chytridiomycota incertae sedis</taxon>
        <taxon>Chytridiomycetes</taxon>
        <taxon>Chytridiomycetes incertae sedis</taxon>
        <taxon>Blyttiomyces</taxon>
    </lineage>
</organism>
<accession>A0A4P9W0P6</accession>
<feature type="signal peptide" evidence="2">
    <location>
        <begin position="1"/>
        <end position="20"/>
    </location>
</feature>
<evidence type="ECO:0000313" key="4">
    <source>
        <dbReference type="Proteomes" id="UP000269721"/>
    </source>
</evidence>
<dbReference type="EMBL" id="KZ998870">
    <property type="protein sequence ID" value="RKO85664.1"/>
    <property type="molecule type" value="Genomic_DNA"/>
</dbReference>
<keyword evidence="4" id="KW-1185">Reference proteome</keyword>
<evidence type="ECO:0008006" key="5">
    <source>
        <dbReference type="Google" id="ProtNLM"/>
    </source>
</evidence>
<dbReference type="InterPro" id="IPR017850">
    <property type="entry name" value="Alkaline_phosphatase_core_sf"/>
</dbReference>
<dbReference type="Proteomes" id="UP000269721">
    <property type="component" value="Unassembled WGS sequence"/>
</dbReference>
<evidence type="ECO:0000256" key="2">
    <source>
        <dbReference type="SAM" id="SignalP"/>
    </source>
</evidence>
<keyword evidence="1" id="KW-0378">Hydrolase</keyword>
<dbReference type="AlphaFoldDB" id="A0A4P9W0P6"/>
<dbReference type="Pfam" id="PF04185">
    <property type="entry name" value="Phosphoesterase"/>
    <property type="match status" value="1"/>
</dbReference>
<dbReference type="Gene3D" id="3.40.720.10">
    <property type="entry name" value="Alkaline Phosphatase, subunit A"/>
    <property type="match status" value="1"/>
</dbReference>
<dbReference type="OrthoDB" id="5135119at2759"/>
<dbReference type="GO" id="GO:0016788">
    <property type="term" value="F:hydrolase activity, acting on ester bonds"/>
    <property type="evidence" value="ECO:0007669"/>
    <property type="project" value="InterPro"/>
</dbReference>
<name>A0A4P9W0P6_9FUNG</name>
<protein>
    <recommendedName>
        <fullName evidence="5">Phosphoesterase family-domain-containing protein</fullName>
    </recommendedName>
</protein>
<reference evidence="4" key="1">
    <citation type="journal article" date="2018" name="Nat. Microbiol.">
        <title>Leveraging single-cell genomics to expand the fungal tree of life.</title>
        <authorList>
            <person name="Ahrendt S.R."/>
            <person name="Quandt C.A."/>
            <person name="Ciobanu D."/>
            <person name="Clum A."/>
            <person name="Salamov A."/>
            <person name="Andreopoulos B."/>
            <person name="Cheng J.F."/>
            <person name="Woyke T."/>
            <person name="Pelin A."/>
            <person name="Henrissat B."/>
            <person name="Reynolds N.K."/>
            <person name="Benny G.L."/>
            <person name="Smith M.E."/>
            <person name="James T.Y."/>
            <person name="Grigoriev I.V."/>
        </authorList>
    </citation>
    <scope>NUCLEOTIDE SEQUENCE [LARGE SCALE GENOMIC DNA]</scope>
</reference>
<proteinExistence type="predicted"/>
<gene>
    <name evidence="3" type="ORF">BDK51DRAFT_38616</name>
</gene>
<dbReference type="InterPro" id="IPR007312">
    <property type="entry name" value="Phosphoesterase"/>
</dbReference>
<evidence type="ECO:0000256" key="1">
    <source>
        <dbReference type="ARBA" id="ARBA00022801"/>
    </source>
</evidence>
<sequence length="94" mass="9722">MAKAGLPLALAALAASNVLAQSPTTPIKNVVLVMQENHSFDTILGYVPGNPATDNLIGKKFCNDIDVSDASLGSVCTEPGLAFSSKFLIVFVTA</sequence>
<feature type="chain" id="PRO_5020179283" description="Phosphoesterase family-domain-containing protein" evidence="2">
    <location>
        <begin position="21"/>
        <end position="94"/>
    </location>
</feature>
<keyword evidence="2" id="KW-0732">Signal</keyword>